<dbReference type="PANTHER" id="PTHR34219:SF6">
    <property type="entry name" value="BLR3280 PROTEIN"/>
    <property type="match status" value="1"/>
</dbReference>
<protein>
    <submittedName>
        <fullName evidence="2">PepSY domain-containing protein</fullName>
    </submittedName>
</protein>
<evidence type="ECO:0000313" key="2">
    <source>
        <dbReference type="EMBL" id="NVI49147.1"/>
    </source>
</evidence>
<name>A0A973W7T1_9BRAD</name>
<keyword evidence="1" id="KW-1133">Transmembrane helix</keyword>
<gene>
    <name evidence="2" type="ORF">HAP48_041125</name>
</gene>
<reference evidence="2" key="1">
    <citation type="submission" date="2020-06" db="EMBL/GenBank/DDBJ databases">
        <title>Whole Genome Sequence of Bradyrhizobium sp. Strain 1S1.</title>
        <authorList>
            <person name="Bromfield E.S.P."/>
            <person name="Cloutier S."/>
        </authorList>
    </citation>
    <scope>NUCLEOTIDE SEQUENCE [LARGE SCALE GENOMIC DNA]</scope>
    <source>
        <strain evidence="2">1S1</strain>
    </source>
</reference>
<evidence type="ECO:0000256" key="1">
    <source>
        <dbReference type="SAM" id="Phobius"/>
    </source>
</evidence>
<feature type="transmembrane region" description="Helical" evidence="1">
    <location>
        <begin position="457"/>
        <end position="478"/>
    </location>
</feature>
<comment type="caution">
    <text evidence="2">The sequence shown here is derived from an EMBL/GenBank/DDBJ whole genome shotgun (WGS) entry which is preliminary data.</text>
</comment>
<dbReference type="AlphaFoldDB" id="A0A973W7T1"/>
<organism evidence="2">
    <name type="scientific">Bradyrhizobium septentrionale</name>
    <dbReference type="NCBI Taxonomy" id="1404411"/>
    <lineage>
        <taxon>Bacteria</taxon>
        <taxon>Pseudomonadati</taxon>
        <taxon>Pseudomonadota</taxon>
        <taxon>Alphaproteobacteria</taxon>
        <taxon>Hyphomicrobiales</taxon>
        <taxon>Nitrobacteraceae</taxon>
        <taxon>Bradyrhizobium</taxon>
    </lineage>
</organism>
<keyword evidence="1" id="KW-0812">Transmembrane</keyword>
<accession>A0A973W7T1</accession>
<dbReference type="RefSeq" id="WP_166213841.1">
    <property type="nucleotide sequence ID" value="NZ_CP088285.1"/>
</dbReference>
<dbReference type="EMBL" id="JAAOLE020000001">
    <property type="protein sequence ID" value="NVI49147.1"/>
    <property type="molecule type" value="Genomic_DNA"/>
</dbReference>
<dbReference type="PANTHER" id="PTHR34219">
    <property type="entry name" value="IRON-REGULATED INNER MEMBRANE PROTEIN-RELATED"/>
    <property type="match status" value="1"/>
</dbReference>
<sequence length="501" mass="56127">MRNALIRRGRRWLYVVHRWIGIATCLLFAMWFISGLVMMYVVFPRLTDGERLAALPVISWGKVQIAPDRAMAIAGMEHYPRDLRLSMMDDVPVYRVAGWNGAAVITISAIDGRVIDRIAPDQALAIAGHHPKAVRPQLLDTVTRDQWSVTARFDPLRPLYLIGLGDADGTELYVSARSGEIALDTTRQERVWNWLGSIPHWIYPTVLRKDGPLWRDVVLWISGVCLVVAVTGFWIGILRLRLMRRYASGAISPYRGWMAWHHIAGLIGGICVFTWMFSGWLSLNPGGAFSGRGVTRDIAIGYSGHDAPDIAAGFQSSPSVPAVEARFVWIGGHKLMMLDDSNGRRSLADPATGVPVTLSRDEIIAAARRAVPGAAMNSAQQLDEPDAYWYTLHNMRELPVLRTGFDDPAQTWLHISPVTGEILDRSDDSRRSYRWLFNALHSLDFPLLLRISPARDVVVWLLSTVGTIVSISGIVIGWRRLRRRPLRRRRVSPLAPIREAT</sequence>
<keyword evidence="1" id="KW-0472">Membrane</keyword>
<feature type="transmembrane region" description="Helical" evidence="1">
    <location>
        <begin position="217"/>
        <end position="237"/>
    </location>
</feature>
<proteinExistence type="predicted"/>
<dbReference type="InterPro" id="IPR005625">
    <property type="entry name" value="PepSY-ass_TM"/>
</dbReference>
<feature type="transmembrane region" description="Helical" evidence="1">
    <location>
        <begin position="20"/>
        <end position="43"/>
    </location>
</feature>
<feature type="transmembrane region" description="Helical" evidence="1">
    <location>
        <begin position="257"/>
        <end position="283"/>
    </location>
</feature>